<dbReference type="Gene3D" id="3.30.300.30">
    <property type="match status" value="1"/>
</dbReference>
<proteinExistence type="predicted"/>
<dbReference type="GO" id="GO:0006631">
    <property type="term" value="P:fatty acid metabolic process"/>
    <property type="evidence" value="ECO:0007669"/>
    <property type="project" value="TreeGrafter"/>
</dbReference>
<keyword evidence="3" id="KW-1185">Reference proteome</keyword>
<dbReference type="EMBL" id="JAPZBU010000006">
    <property type="protein sequence ID" value="KAJ5397603.1"/>
    <property type="molecule type" value="Genomic_DNA"/>
</dbReference>
<evidence type="ECO:0000313" key="2">
    <source>
        <dbReference type="EMBL" id="KAJ5397603.1"/>
    </source>
</evidence>
<dbReference type="InterPro" id="IPR046341">
    <property type="entry name" value="SET_dom_sf"/>
</dbReference>
<reference evidence="2" key="1">
    <citation type="submission" date="2022-12" db="EMBL/GenBank/DDBJ databases">
        <authorList>
            <person name="Petersen C."/>
        </authorList>
    </citation>
    <scope>NUCLEOTIDE SEQUENCE</scope>
    <source>
        <strain evidence="2">IBT 29677</strain>
    </source>
</reference>
<dbReference type="InterPro" id="IPR000873">
    <property type="entry name" value="AMP-dep_synth/lig_dom"/>
</dbReference>
<dbReference type="InterPro" id="IPR025110">
    <property type="entry name" value="AMP-bd_C"/>
</dbReference>
<organism evidence="2 3">
    <name type="scientific">Penicillium cosmopolitanum</name>
    <dbReference type="NCBI Taxonomy" id="1131564"/>
    <lineage>
        <taxon>Eukaryota</taxon>
        <taxon>Fungi</taxon>
        <taxon>Dikarya</taxon>
        <taxon>Ascomycota</taxon>
        <taxon>Pezizomycotina</taxon>
        <taxon>Eurotiomycetes</taxon>
        <taxon>Eurotiomycetidae</taxon>
        <taxon>Eurotiales</taxon>
        <taxon>Aspergillaceae</taxon>
        <taxon>Penicillium</taxon>
    </lineage>
</organism>
<dbReference type="PROSITE" id="PS50280">
    <property type="entry name" value="SET"/>
    <property type="match status" value="1"/>
</dbReference>
<dbReference type="SUPFAM" id="SSF56801">
    <property type="entry name" value="Acetyl-CoA synthetase-like"/>
    <property type="match status" value="1"/>
</dbReference>
<dbReference type="Pfam" id="PF00501">
    <property type="entry name" value="AMP-binding"/>
    <property type="match status" value="2"/>
</dbReference>
<feature type="domain" description="SET" evidence="1">
    <location>
        <begin position="240"/>
        <end position="362"/>
    </location>
</feature>
<dbReference type="RefSeq" id="XP_056489655.1">
    <property type="nucleotide sequence ID" value="XM_056630353.1"/>
</dbReference>
<accession>A0A9W9W326</accession>
<sequence>MVTVLRTRARALSLEVMSAIFYDLRDACYFPKIVQGKPEKIDWTMYQEMNVCTSNFITEAFAQVGQQLTLNQQNRTGRMYIALERLGWKIFAICAHSKAFRAAIQSVVDNTEWDIILEFIYREKRSIETFARSRDLDWRGPLLPYAGDPWPGLQEALTPDINLATEHPHHIVQTEDGGLRQPVFPWTEDGELQPNMHRNFLHPSFPFQTAVASKRNDNFRECFLCFKKTCKCEPMFVPADFIELREYAGRGVGTRALINFPKGMCLGEFNGVVRPEIPGMGDIWSMIWTVQIRDKDGNLSYDYPNKLVVDPTRLGSWTRYSNHHCDQYNARPVPAVVGDQDFLGFITHENICVFDEVNITYVTYTIGTWKATSMRVSRGIFGGLRFVRQLQSVHLHRRTLLTESYVRGPLDPPLIESTVGDHFAKIVAEHGDRTAVVSKHQNDRVTYASLDARSNAFARGLESVGVRRGERVGVMLGNSMEYAVATYALFKLGAILVPLNPSFNATQVVSALSHLEASHLIISAESNLPRKDPRSNVKLLELMVEDLFSSKLQSALIPSLERIILVNNSSGRVDISSYKSITPFSSVMSQLPGDCRPLPGQDLSPQDIVNIQFTSGTTAMPKAACLSHHSILNNGSQIGDPTHGSCIVFPSESFNARAALQAVQEEKCTALYGVPTMFLEELGLIASGEVSGDGFQQLRTGIAAGSSIPAELMKKLHKVLNLTELTICYGMTETSPVSAMTATDDPISKRISTVGRLMPHVEAKIVDPVDKTQTLPIGARGELAVSGYLLMKEYWGDPVKTAEVMIADATGKMWMHTGDEASISEDGYVSITGRIKDLIIRGGENIHPLEIENCLLAHPGVIDVSVVGVPDERYGEVVASFISARDQGSKMVTAEEIQQWVREHLSNHLGTYSLLNVVSDMTDIQFALQFLNTYSFLGPTETFPKTASGKIQKFKLKEQAIKLIAGV</sequence>
<comment type="caution">
    <text evidence="2">The sequence shown here is derived from an EMBL/GenBank/DDBJ whole genome shotgun (WGS) entry which is preliminary data.</text>
</comment>
<evidence type="ECO:0000313" key="3">
    <source>
        <dbReference type="Proteomes" id="UP001147747"/>
    </source>
</evidence>
<dbReference type="AlphaFoldDB" id="A0A9W9W326"/>
<dbReference type="GeneID" id="81369333"/>
<dbReference type="Gene3D" id="3.40.50.12780">
    <property type="entry name" value="N-terminal domain of ligase-like"/>
    <property type="match status" value="2"/>
</dbReference>
<dbReference type="Pfam" id="PF13193">
    <property type="entry name" value="AMP-binding_C"/>
    <property type="match status" value="1"/>
</dbReference>
<dbReference type="PANTHER" id="PTHR43201:SF30">
    <property type="entry name" value="AMP-DEPENDENT SYNTHETASE_LIGASE DOMAIN-CONTAINING PROTEIN"/>
    <property type="match status" value="1"/>
</dbReference>
<dbReference type="Pfam" id="PF00856">
    <property type="entry name" value="SET"/>
    <property type="match status" value="1"/>
</dbReference>
<gene>
    <name evidence="2" type="ORF">N7509_005716</name>
</gene>
<dbReference type="InterPro" id="IPR001214">
    <property type="entry name" value="SET_dom"/>
</dbReference>
<dbReference type="GO" id="GO:0031956">
    <property type="term" value="F:medium-chain fatty acid-CoA ligase activity"/>
    <property type="evidence" value="ECO:0007669"/>
    <property type="project" value="TreeGrafter"/>
</dbReference>
<dbReference type="InterPro" id="IPR045851">
    <property type="entry name" value="AMP-bd_C_sf"/>
</dbReference>
<reference evidence="2" key="2">
    <citation type="journal article" date="2023" name="IMA Fungus">
        <title>Comparative genomic study of the Penicillium genus elucidates a diverse pangenome and 15 lateral gene transfer events.</title>
        <authorList>
            <person name="Petersen C."/>
            <person name="Sorensen T."/>
            <person name="Nielsen M.R."/>
            <person name="Sondergaard T.E."/>
            <person name="Sorensen J.L."/>
            <person name="Fitzpatrick D.A."/>
            <person name="Frisvad J.C."/>
            <person name="Nielsen K.L."/>
        </authorList>
    </citation>
    <scope>NUCLEOTIDE SEQUENCE</scope>
    <source>
        <strain evidence="2">IBT 29677</strain>
    </source>
</reference>
<dbReference type="SUPFAM" id="SSF82199">
    <property type="entry name" value="SET domain"/>
    <property type="match status" value="1"/>
</dbReference>
<dbReference type="InterPro" id="IPR042099">
    <property type="entry name" value="ANL_N_sf"/>
</dbReference>
<protein>
    <recommendedName>
        <fullName evidence="1">SET domain-containing protein</fullName>
    </recommendedName>
</protein>
<dbReference type="Proteomes" id="UP001147747">
    <property type="component" value="Unassembled WGS sequence"/>
</dbReference>
<evidence type="ECO:0000259" key="1">
    <source>
        <dbReference type="PROSITE" id="PS50280"/>
    </source>
</evidence>
<dbReference type="Gene3D" id="2.170.270.10">
    <property type="entry name" value="SET domain"/>
    <property type="match status" value="1"/>
</dbReference>
<dbReference type="OrthoDB" id="10253115at2759"/>
<dbReference type="PANTHER" id="PTHR43201">
    <property type="entry name" value="ACYL-COA SYNTHETASE"/>
    <property type="match status" value="1"/>
</dbReference>
<name>A0A9W9W326_9EURO</name>